<evidence type="ECO:0008006" key="3">
    <source>
        <dbReference type="Google" id="ProtNLM"/>
    </source>
</evidence>
<gene>
    <name evidence="1" type="ORF">MSAR_14980</name>
</gene>
<proteinExistence type="predicted"/>
<reference evidence="1 2" key="1">
    <citation type="journal article" date="2019" name="Emerg. Microbes Infect.">
        <title>Comprehensive subspecies identification of 175 nontuberculous mycobacteria species based on 7547 genomic profiles.</title>
        <authorList>
            <person name="Matsumoto Y."/>
            <person name="Kinjo T."/>
            <person name="Motooka D."/>
            <person name="Nabeya D."/>
            <person name="Jung N."/>
            <person name="Uechi K."/>
            <person name="Horii T."/>
            <person name="Iida T."/>
            <person name="Fujita J."/>
            <person name="Nakamura S."/>
        </authorList>
    </citation>
    <scope>NUCLEOTIDE SEQUENCE [LARGE SCALE GENOMIC DNA]</scope>
    <source>
        <strain evidence="1 2">JCM 30395</strain>
    </source>
</reference>
<dbReference type="KEGG" id="msar:MSAR_14980"/>
<sequence>MPHLQIRRPPVIVQGTSVGLDVHALSVVAHGIDEETGKIARARLCPDYGEVLGWLGQLRAPVRVTPAMPRTWPGCCGWVRSPK</sequence>
<dbReference type="Proteomes" id="UP000466445">
    <property type="component" value="Chromosome"/>
</dbReference>
<organism evidence="1 2">
    <name type="scientific">Mycolicibacterium sarraceniae</name>
    <dbReference type="NCBI Taxonomy" id="1534348"/>
    <lineage>
        <taxon>Bacteria</taxon>
        <taxon>Bacillati</taxon>
        <taxon>Actinomycetota</taxon>
        <taxon>Actinomycetes</taxon>
        <taxon>Mycobacteriales</taxon>
        <taxon>Mycobacteriaceae</taxon>
        <taxon>Mycolicibacterium</taxon>
    </lineage>
</organism>
<protein>
    <recommendedName>
        <fullName evidence="3">IS110 family transposase</fullName>
    </recommendedName>
</protein>
<keyword evidence="2" id="KW-1185">Reference proteome</keyword>
<evidence type="ECO:0000313" key="1">
    <source>
        <dbReference type="EMBL" id="BBY58362.1"/>
    </source>
</evidence>
<name>A0A7I7SN27_9MYCO</name>
<dbReference type="AlphaFoldDB" id="A0A7I7SN27"/>
<dbReference type="EMBL" id="AP022595">
    <property type="protein sequence ID" value="BBY58362.1"/>
    <property type="molecule type" value="Genomic_DNA"/>
</dbReference>
<evidence type="ECO:0000313" key="2">
    <source>
        <dbReference type="Proteomes" id="UP000466445"/>
    </source>
</evidence>
<accession>A0A7I7SN27</accession>